<dbReference type="STRING" id="341036.SAMN05660649_02264"/>
<keyword evidence="3 4" id="KW-0732">Signal</keyword>
<dbReference type="Gene3D" id="3.40.190.10">
    <property type="entry name" value="Periplasmic binding protein-like II"/>
    <property type="match status" value="2"/>
</dbReference>
<sequence length="324" mass="34968">MSLSRKNTCLCLIALGLFLTLTGCSSPKAAPEIAPVKVGMMPITDNSPFWVAEQQGYFKDEGIQVELVPFPSAIERDSAFAAGQIDAGIGDLLAVAAMNNSGTAVKAVSVGQGAAPGENRFAILSAPDSGITKSEQLANVPIALSLNTINEYITDNLLTAEGLKQDEIKTTNMVKLPIRFEALLNGSVKAATLPDPFATLAEIKGAHLIVDNSKNIVAQTVVIVRQETLDQNIEGVKKLMQAYDRAVKDLSADPEKYEQLIAEKARIPGEVMSSQEHPLQLHFSEPQAPDQAGVEQTISWMKDHGLLQKDFQYGDLVDERIIKK</sequence>
<dbReference type="AlphaFoldDB" id="A0A1I2THK2"/>
<dbReference type="PROSITE" id="PS51257">
    <property type="entry name" value="PROKAR_LIPOPROTEIN"/>
    <property type="match status" value="1"/>
</dbReference>
<dbReference type="SUPFAM" id="SSF53850">
    <property type="entry name" value="Periplasmic binding protein-like II"/>
    <property type="match status" value="1"/>
</dbReference>
<proteinExistence type="inferred from homology"/>
<evidence type="ECO:0000256" key="4">
    <source>
        <dbReference type="SAM" id="SignalP"/>
    </source>
</evidence>
<dbReference type="RefSeq" id="WP_238456421.1">
    <property type="nucleotide sequence ID" value="NZ_FOOX01000007.1"/>
</dbReference>
<dbReference type="Pfam" id="PF09084">
    <property type="entry name" value="NMT1"/>
    <property type="match status" value="1"/>
</dbReference>
<protein>
    <submittedName>
        <fullName evidence="6">NitT/TauT family transport system substrate-binding protein</fullName>
    </submittedName>
</protein>
<evidence type="ECO:0000313" key="7">
    <source>
        <dbReference type="Proteomes" id="UP000199337"/>
    </source>
</evidence>
<keyword evidence="7" id="KW-1185">Reference proteome</keyword>
<evidence type="ECO:0000313" key="6">
    <source>
        <dbReference type="EMBL" id="SFG64370.1"/>
    </source>
</evidence>
<evidence type="ECO:0000256" key="1">
    <source>
        <dbReference type="ARBA" id="ARBA00004418"/>
    </source>
</evidence>
<dbReference type="PANTHER" id="PTHR30024:SF47">
    <property type="entry name" value="TAURINE-BINDING PERIPLASMIC PROTEIN"/>
    <property type="match status" value="1"/>
</dbReference>
<comment type="similarity">
    <text evidence="2">Belongs to the bacterial solute-binding protein SsuA/TauA family.</text>
</comment>
<dbReference type="InterPro" id="IPR015168">
    <property type="entry name" value="SsuA/THI5"/>
</dbReference>
<evidence type="ECO:0000256" key="3">
    <source>
        <dbReference type="ARBA" id="ARBA00022729"/>
    </source>
</evidence>
<gene>
    <name evidence="6" type="ORF">SAMN05660649_02264</name>
</gene>
<name>A0A1I2THK2_9FIRM</name>
<evidence type="ECO:0000259" key="5">
    <source>
        <dbReference type="SMART" id="SM00062"/>
    </source>
</evidence>
<dbReference type="EMBL" id="FOOX01000007">
    <property type="protein sequence ID" value="SFG64370.1"/>
    <property type="molecule type" value="Genomic_DNA"/>
</dbReference>
<dbReference type="Proteomes" id="UP000199337">
    <property type="component" value="Unassembled WGS sequence"/>
</dbReference>
<reference evidence="7" key="1">
    <citation type="submission" date="2016-10" db="EMBL/GenBank/DDBJ databases">
        <authorList>
            <person name="Varghese N."/>
            <person name="Submissions S."/>
        </authorList>
    </citation>
    <scope>NUCLEOTIDE SEQUENCE [LARGE SCALE GENOMIC DNA]</scope>
    <source>
        <strain evidence="7">DSM 17038</strain>
    </source>
</reference>
<dbReference type="PANTHER" id="PTHR30024">
    <property type="entry name" value="ALIPHATIC SULFONATES-BINDING PROTEIN-RELATED"/>
    <property type="match status" value="1"/>
</dbReference>
<organism evidence="6 7">
    <name type="scientific">Desulfotruncus arcticus DSM 17038</name>
    <dbReference type="NCBI Taxonomy" id="1121424"/>
    <lineage>
        <taxon>Bacteria</taxon>
        <taxon>Bacillati</taxon>
        <taxon>Bacillota</taxon>
        <taxon>Clostridia</taxon>
        <taxon>Eubacteriales</taxon>
        <taxon>Desulfallaceae</taxon>
        <taxon>Desulfotruncus</taxon>
    </lineage>
</organism>
<feature type="signal peptide" evidence="4">
    <location>
        <begin position="1"/>
        <end position="29"/>
    </location>
</feature>
<dbReference type="SMART" id="SM00062">
    <property type="entry name" value="PBPb"/>
    <property type="match status" value="1"/>
</dbReference>
<feature type="domain" description="Solute-binding protein family 3/N-terminal" evidence="5">
    <location>
        <begin position="35"/>
        <end position="261"/>
    </location>
</feature>
<evidence type="ECO:0000256" key="2">
    <source>
        <dbReference type="ARBA" id="ARBA00010742"/>
    </source>
</evidence>
<dbReference type="GO" id="GO:0042597">
    <property type="term" value="C:periplasmic space"/>
    <property type="evidence" value="ECO:0007669"/>
    <property type="project" value="UniProtKB-SubCell"/>
</dbReference>
<feature type="chain" id="PRO_5011509876" evidence="4">
    <location>
        <begin position="30"/>
        <end position="324"/>
    </location>
</feature>
<comment type="subcellular location">
    <subcellularLocation>
        <location evidence="1">Periplasm</location>
    </subcellularLocation>
</comment>
<accession>A0A1I2THK2</accession>
<dbReference type="InterPro" id="IPR001638">
    <property type="entry name" value="Solute-binding_3/MltF_N"/>
</dbReference>